<reference evidence="2" key="2">
    <citation type="submission" date="2021-01" db="EMBL/GenBank/DDBJ databases">
        <authorList>
            <person name="Kang M."/>
        </authorList>
    </citation>
    <scope>NUCLEOTIDE SEQUENCE</scope>
    <source>
        <strain evidence="2">KACC 17527</strain>
    </source>
</reference>
<dbReference type="Pfam" id="PF00535">
    <property type="entry name" value="Glycos_transf_2"/>
    <property type="match status" value="1"/>
</dbReference>
<dbReference type="InterPro" id="IPR029044">
    <property type="entry name" value="Nucleotide-diphossugar_trans"/>
</dbReference>
<dbReference type="CDD" id="cd04196">
    <property type="entry name" value="GT_2_like_d"/>
    <property type="match status" value="1"/>
</dbReference>
<name>A0A934TQ55_9BURK</name>
<evidence type="ECO:0000313" key="2">
    <source>
        <dbReference type="EMBL" id="MBK6004582.1"/>
    </source>
</evidence>
<dbReference type="PANTHER" id="PTHR22916:SF3">
    <property type="entry name" value="UDP-GLCNAC:BETAGAL BETA-1,3-N-ACETYLGLUCOSAMINYLTRANSFERASE-LIKE PROTEIN 1"/>
    <property type="match status" value="1"/>
</dbReference>
<dbReference type="PANTHER" id="PTHR22916">
    <property type="entry name" value="GLYCOSYLTRANSFERASE"/>
    <property type="match status" value="1"/>
</dbReference>
<gene>
    <name evidence="2" type="ORF">JJB11_00640</name>
</gene>
<evidence type="ECO:0000259" key="1">
    <source>
        <dbReference type="Pfam" id="PF00535"/>
    </source>
</evidence>
<dbReference type="Gene3D" id="3.90.550.10">
    <property type="entry name" value="Spore Coat Polysaccharide Biosynthesis Protein SpsA, Chain A"/>
    <property type="match status" value="1"/>
</dbReference>
<reference evidence="2" key="1">
    <citation type="journal article" date="2012" name="J. Microbiol. Biotechnol.">
        <title>Ramlibacter ginsenosidimutans sp. nov., with ginsenoside-converting activity.</title>
        <authorList>
            <person name="Wang L."/>
            <person name="An D.S."/>
            <person name="Kim S.G."/>
            <person name="Jin F.X."/>
            <person name="Kim S.C."/>
            <person name="Lee S.T."/>
            <person name="Im W.T."/>
        </authorList>
    </citation>
    <scope>NUCLEOTIDE SEQUENCE</scope>
    <source>
        <strain evidence="2">KACC 17527</strain>
    </source>
</reference>
<dbReference type="AlphaFoldDB" id="A0A934TQ55"/>
<comment type="caution">
    <text evidence="2">The sequence shown here is derived from an EMBL/GenBank/DDBJ whole genome shotgun (WGS) entry which is preliminary data.</text>
</comment>
<dbReference type="RefSeq" id="WP_201165975.1">
    <property type="nucleotide sequence ID" value="NZ_JAEPWM010000001.1"/>
</dbReference>
<dbReference type="Proteomes" id="UP000630528">
    <property type="component" value="Unassembled WGS sequence"/>
</dbReference>
<sequence>MCVYNGGRYLRAQLDSIAAQSELPRCMAIVDDGSTDGSWELLQEWAVGAPFRVLLQRNEGNLGVVRNFEKAARLLLGEVDVVFFSDHDDVWFPEKLATVVDAFEADPSLGLVHSDATLIDSDGQPLGRRLFASLLVTSKERELVASGQAYLAYVKRNLVTGAACASSVHALALAMPFSERWIHDEWIALTCAFASRVRMLDTPLMEYRLHATNTVGLPIPTWGWRARSVLRAVTEPQVAAQQRRLERLLEIREHAARLDAPQDALVCIDSAIRHARHRANLPRAFLRRLFAVRREWSAGRYDQWSSGDLSMLHDLLIAT</sequence>
<organism evidence="2 3">
    <name type="scientific">Ramlibacter ginsenosidimutans</name>
    <dbReference type="NCBI Taxonomy" id="502333"/>
    <lineage>
        <taxon>Bacteria</taxon>
        <taxon>Pseudomonadati</taxon>
        <taxon>Pseudomonadota</taxon>
        <taxon>Betaproteobacteria</taxon>
        <taxon>Burkholderiales</taxon>
        <taxon>Comamonadaceae</taxon>
        <taxon>Ramlibacter</taxon>
    </lineage>
</organism>
<feature type="domain" description="Glycosyltransferase 2-like" evidence="1">
    <location>
        <begin position="1"/>
        <end position="108"/>
    </location>
</feature>
<dbReference type="InterPro" id="IPR001173">
    <property type="entry name" value="Glyco_trans_2-like"/>
</dbReference>
<dbReference type="SUPFAM" id="SSF53448">
    <property type="entry name" value="Nucleotide-diphospho-sugar transferases"/>
    <property type="match status" value="1"/>
</dbReference>
<protein>
    <submittedName>
        <fullName evidence="2">Glycosyltransferase family 2 protein</fullName>
    </submittedName>
</protein>
<keyword evidence="3" id="KW-1185">Reference proteome</keyword>
<dbReference type="EMBL" id="JAEPWM010000001">
    <property type="protein sequence ID" value="MBK6004582.1"/>
    <property type="molecule type" value="Genomic_DNA"/>
</dbReference>
<proteinExistence type="predicted"/>
<dbReference type="GO" id="GO:0016758">
    <property type="term" value="F:hexosyltransferase activity"/>
    <property type="evidence" value="ECO:0007669"/>
    <property type="project" value="UniProtKB-ARBA"/>
</dbReference>
<accession>A0A934TQ55</accession>
<evidence type="ECO:0000313" key="3">
    <source>
        <dbReference type="Proteomes" id="UP000630528"/>
    </source>
</evidence>